<accession>A0A2L0EP78</accession>
<evidence type="ECO:0000256" key="1">
    <source>
        <dbReference type="SAM" id="MobiDB-lite"/>
    </source>
</evidence>
<reference evidence="3 4" key="1">
    <citation type="submission" date="2015-09" db="EMBL/GenBank/DDBJ databases">
        <title>Sorangium comparison.</title>
        <authorList>
            <person name="Zaburannyi N."/>
            <person name="Bunk B."/>
            <person name="Overmann J."/>
            <person name="Mueller R."/>
        </authorList>
    </citation>
    <scope>NUCLEOTIDE SEQUENCE [LARGE SCALE GENOMIC DNA]</scope>
    <source>
        <strain evidence="3 4">So ce26</strain>
    </source>
</reference>
<dbReference type="EMBL" id="CP012673">
    <property type="protein sequence ID" value="AUX41080.1"/>
    <property type="molecule type" value="Genomic_DNA"/>
</dbReference>
<evidence type="ECO:0000313" key="3">
    <source>
        <dbReference type="EMBL" id="AUX41080.1"/>
    </source>
</evidence>
<name>A0A2L0EP78_SORCE</name>
<feature type="compositionally biased region" description="Low complexity" evidence="1">
    <location>
        <begin position="64"/>
        <end position="80"/>
    </location>
</feature>
<feature type="signal peptide" evidence="2">
    <location>
        <begin position="1"/>
        <end position="19"/>
    </location>
</feature>
<feature type="chain" id="PRO_5014830628" description="Secreted protein" evidence="2">
    <location>
        <begin position="20"/>
        <end position="394"/>
    </location>
</feature>
<gene>
    <name evidence="3" type="ORF">SOCE26_024850</name>
</gene>
<dbReference type="Proteomes" id="UP000238348">
    <property type="component" value="Chromosome"/>
</dbReference>
<evidence type="ECO:0000256" key="2">
    <source>
        <dbReference type="SAM" id="SignalP"/>
    </source>
</evidence>
<feature type="region of interest" description="Disordered" evidence="1">
    <location>
        <begin position="64"/>
        <end position="84"/>
    </location>
</feature>
<proteinExistence type="predicted"/>
<evidence type="ECO:0008006" key="5">
    <source>
        <dbReference type="Google" id="ProtNLM"/>
    </source>
</evidence>
<keyword evidence="2" id="KW-0732">Signal</keyword>
<dbReference type="AlphaFoldDB" id="A0A2L0EP78"/>
<evidence type="ECO:0000313" key="4">
    <source>
        <dbReference type="Proteomes" id="UP000238348"/>
    </source>
</evidence>
<organism evidence="3 4">
    <name type="scientific">Sorangium cellulosum</name>
    <name type="common">Polyangium cellulosum</name>
    <dbReference type="NCBI Taxonomy" id="56"/>
    <lineage>
        <taxon>Bacteria</taxon>
        <taxon>Pseudomonadati</taxon>
        <taxon>Myxococcota</taxon>
        <taxon>Polyangia</taxon>
        <taxon>Polyangiales</taxon>
        <taxon>Polyangiaceae</taxon>
        <taxon>Sorangium</taxon>
    </lineage>
</organism>
<protein>
    <recommendedName>
        <fullName evidence="5">Secreted protein</fullName>
    </recommendedName>
</protein>
<sequence>MHTGWLGVMASALAAASLAGLTAGCDDDKGKAQVAADAGAGDAGPAQPVIGGKLGEAVAQAASGSPAGAAPTAGAADGPPETGVFTLPGAAAALPKDTPYKIEIITEGGEPRAQLAAKIDPKSEQKLNVTLALRMGGPQGLPNLELGVSFKADKPKEGAGAAGAAAGTAGAAAGAAGAAAGAAATKVIAQVTSATLASMSLGGPPKELADVLGKLKGSSVRYDLSPANVASNFKPELPKEADPGLEPVLEALGEAIGLLTPPLPDKPVGAGAYWMVTDRAVVSGAGLPVLRYRVFKVEKIEGDTVSFSVDTRQYAEGADLRLPGPNGDVTMTIDRIESSGKGSFAWSPSRFVPAGGDVSQRVQALLVPPGAQPAAQRSVAQVELTAKLAAPAAQ</sequence>